<dbReference type="AlphaFoldDB" id="A0A365YMP3"/>
<dbReference type="Proteomes" id="UP000252167">
    <property type="component" value="Unassembled WGS sequence"/>
</dbReference>
<name>A0A365YMP3_9MICC</name>
<dbReference type="RefSeq" id="WP_113606341.1">
    <property type="nucleotide sequence ID" value="NZ_POAF01000001.1"/>
</dbReference>
<dbReference type="InterPro" id="IPR007076">
    <property type="entry name" value="TfoX_N"/>
</dbReference>
<dbReference type="Gene3D" id="3.30.1460.30">
    <property type="entry name" value="YgaC/TfoX-N like chaperone"/>
    <property type="match status" value="1"/>
</dbReference>
<organism evidence="2 3">
    <name type="scientific">Glutamicibacter soli</name>
    <dbReference type="NCBI Taxonomy" id="453836"/>
    <lineage>
        <taxon>Bacteria</taxon>
        <taxon>Bacillati</taxon>
        <taxon>Actinomycetota</taxon>
        <taxon>Actinomycetes</taxon>
        <taxon>Micrococcales</taxon>
        <taxon>Micrococcaceae</taxon>
        <taxon>Glutamicibacter</taxon>
    </lineage>
</organism>
<evidence type="ECO:0000259" key="1">
    <source>
        <dbReference type="Pfam" id="PF04993"/>
    </source>
</evidence>
<gene>
    <name evidence="2" type="ORF">C1H84_01265</name>
</gene>
<feature type="domain" description="TfoX N-terminal" evidence="1">
    <location>
        <begin position="15"/>
        <end position="105"/>
    </location>
</feature>
<proteinExistence type="predicted"/>
<dbReference type="SUPFAM" id="SSF159894">
    <property type="entry name" value="YgaC/TfoX-N like"/>
    <property type="match status" value="1"/>
</dbReference>
<accession>A0A365YMP3</accession>
<dbReference type="Pfam" id="PF04993">
    <property type="entry name" value="TfoX_N"/>
    <property type="match status" value="1"/>
</dbReference>
<protein>
    <recommendedName>
        <fullName evidence="1">TfoX N-terminal domain-containing protein</fullName>
    </recommendedName>
</protein>
<reference evidence="2 3" key="1">
    <citation type="submission" date="2018-01" db="EMBL/GenBank/DDBJ databases">
        <title>Glutamicibacter soli strain NHPC-3 Whole genome sequence and assembly.</title>
        <authorList>
            <person name="Choudhury P."/>
            <person name="Gupta D."/>
            <person name="Sengupta K."/>
            <person name="Jawed A."/>
            <person name="Sultana N."/>
            <person name="Saha P."/>
        </authorList>
    </citation>
    <scope>NUCLEOTIDE SEQUENCE [LARGE SCALE GENOMIC DNA]</scope>
    <source>
        <strain evidence="2 3">NHPC-3</strain>
    </source>
</reference>
<comment type="caution">
    <text evidence="2">The sequence shown here is derived from an EMBL/GenBank/DDBJ whole genome shotgun (WGS) entry which is preliminary data.</text>
</comment>
<evidence type="ECO:0000313" key="3">
    <source>
        <dbReference type="Proteomes" id="UP000252167"/>
    </source>
</evidence>
<sequence>MTPEQTVIVQRIHTLLADEPELREVSMFGGRSIMVNGKMVVSVRKGGTLLVRVNTDQLEEYLERPEATKALMGSGREMAPGWIEIAADALSEGGPLSFWVGAAMDYNRFVARGKP</sequence>
<dbReference type="EMBL" id="POAF01000001">
    <property type="protein sequence ID" value="RBM03962.1"/>
    <property type="molecule type" value="Genomic_DNA"/>
</dbReference>
<keyword evidence="3" id="KW-1185">Reference proteome</keyword>
<evidence type="ECO:0000313" key="2">
    <source>
        <dbReference type="EMBL" id="RBM03962.1"/>
    </source>
</evidence>